<proteinExistence type="predicted"/>
<dbReference type="AlphaFoldDB" id="A0A7M6DR37"/>
<sequence>DEYRNAVTYKLGHSACVELSTKDLSFNQVKPKVQAVNAFTKLQEINEKPEESVVNVQCHVSVVCEAQEIDTRFGRRRKMSMVYVNDDPIKDQMWLVIWGNHLSHVNKSGSYRFKELRVKNYNGKYFTTTAHTEIAAADAEFA</sequence>
<dbReference type="InterPro" id="IPR012340">
    <property type="entry name" value="NA-bd_OB-fold"/>
</dbReference>
<evidence type="ECO:0000313" key="1">
    <source>
        <dbReference type="EnsemblMetazoa" id="CLYHEMP023980.2"/>
    </source>
</evidence>
<reference evidence="1" key="1">
    <citation type="submission" date="2021-01" db="UniProtKB">
        <authorList>
            <consortium name="EnsemblMetazoa"/>
        </authorList>
    </citation>
    <scope>IDENTIFICATION</scope>
</reference>
<dbReference type="Gene3D" id="2.40.50.140">
    <property type="entry name" value="Nucleic acid-binding proteins"/>
    <property type="match status" value="1"/>
</dbReference>
<dbReference type="OrthoDB" id="6093948at2759"/>
<dbReference type="SUPFAM" id="SSF50249">
    <property type="entry name" value="Nucleic acid-binding proteins"/>
    <property type="match status" value="1"/>
</dbReference>
<protein>
    <submittedName>
        <fullName evidence="1">Uncharacterized protein</fullName>
    </submittedName>
</protein>
<dbReference type="EnsemblMetazoa" id="CLYHEMT023980.2">
    <property type="protein sequence ID" value="CLYHEMP023980.2"/>
    <property type="gene ID" value="CLYHEMG023980"/>
</dbReference>
<keyword evidence="2" id="KW-1185">Reference proteome</keyword>
<accession>A0A7M6DR37</accession>
<organism evidence="1 2">
    <name type="scientific">Clytia hemisphaerica</name>
    <dbReference type="NCBI Taxonomy" id="252671"/>
    <lineage>
        <taxon>Eukaryota</taxon>
        <taxon>Metazoa</taxon>
        <taxon>Cnidaria</taxon>
        <taxon>Hydrozoa</taxon>
        <taxon>Hydroidolina</taxon>
        <taxon>Leptothecata</taxon>
        <taxon>Obeliida</taxon>
        <taxon>Clytiidae</taxon>
        <taxon>Clytia</taxon>
    </lineage>
</organism>
<name>A0A7M6DR37_9CNID</name>
<dbReference type="Proteomes" id="UP000594262">
    <property type="component" value="Unplaced"/>
</dbReference>
<evidence type="ECO:0000313" key="2">
    <source>
        <dbReference type="Proteomes" id="UP000594262"/>
    </source>
</evidence>